<keyword evidence="1" id="KW-0812">Transmembrane</keyword>
<dbReference type="EMBL" id="JACXVP010000004">
    <property type="protein sequence ID" value="KAG5611097.1"/>
    <property type="molecule type" value="Genomic_DNA"/>
</dbReference>
<evidence type="ECO:0000313" key="3">
    <source>
        <dbReference type="Proteomes" id="UP000824120"/>
    </source>
</evidence>
<accession>A0A9J5ZE03</accession>
<gene>
    <name evidence="2" type="ORF">H5410_022378</name>
</gene>
<keyword evidence="1" id="KW-1133">Transmembrane helix</keyword>
<dbReference type="Proteomes" id="UP000824120">
    <property type="component" value="Chromosome 4"/>
</dbReference>
<keyword evidence="3" id="KW-1185">Reference proteome</keyword>
<feature type="transmembrane region" description="Helical" evidence="1">
    <location>
        <begin position="84"/>
        <end position="101"/>
    </location>
</feature>
<protein>
    <submittedName>
        <fullName evidence="2">Uncharacterized protein</fullName>
    </submittedName>
</protein>
<dbReference type="AlphaFoldDB" id="A0A9J5ZE03"/>
<sequence>MRSHHFVNRTNGANSRCHHTWFTISSSHTALTPKSTRLHTFAMPRVTAKVTAVPDPLGASIKVSVSDIWIFDCMIFSPRSGKSLYILFSCIAIYSSLVSTVDSSTITSSLVASLMLAGGISKVSGVSKSSATPINEVKSVDFRYSTSFLNSATSAFKTKISEVPPAYSHKLQLS</sequence>
<evidence type="ECO:0000256" key="1">
    <source>
        <dbReference type="SAM" id="Phobius"/>
    </source>
</evidence>
<organism evidence="2 3">
    <name type="scientific">Solanum commersonii</name>
    <name type="common">Commerson's wild potato</name>
    <name type="synonym">Commerson's nightshade</name>
    <dbReference type="NCBI Taxonomy" id="4109"/>
    <lineage>
        <taxon>Eukaryota</taxon>
        <taxon>Viridiplantae</taxon>
        <taxon>Streptophyta</taxon>
        <taxon>Embryophyta</taxon>
        <taxon>Tracheophyta</taxon>
        <taxon>Spermatophyta</taxon>
        <taxon>Magnoliopsida</taxon>
        <taxon>eudicotyledons</taxon>
        <taxon>Gunneridae</taxon>
        <taxon>Pentapetalae</taxon>
        <taxon>asterids</taxon>
        <taxon>lamiids</taxon>
        <taxon>Solanales</taxon>
        <taxon>Solanaceae</taxon>
        <taxon>Solanoideae</taxon>
        <taxon>Solaneae</taxon>
        <taxon>Solanum</taxon>
    </lineage>
</organism>
<keyword evidence="1" id="KW-0472">Membrane</keyword>
<reference evidence="2 3" key="1">
    <citation type="submission" date="2020-09" db="EMBL/GenBank/DDBJ databases">
        <title>De no assembly of potato wild relative species, Solanum commersonii.</title>
        <authorList>
            <person name="Cho K."/>
        </authorList>
    </citation>
    <scope>NUCLEOTIDE SEQUENCE [LARGE SCALE GENOMIC DNA]</scope>
    <source>
        <strain evidence="2">LZ3.2</strain>
        <tissue evidence="2">Leaf</tissue>
    </source>
</reference>
<evidence type="ECO:0000313" key="2">
    <source>
        <dbReference type="EMBL" id="KAG5611097.1"/>
    </source>
</evidence>
<name>A0A9J5ZE03_SOLCO</name>
<proteinExistence type="predicted"/>
<comment type="caution">
    <text evidence="2">The sequence shown here is derived from an EMBL/GenBank/DDBJ whole genome shotgun (WGS) entry which is preliminary data.</text>
</comment>